<gene>
    <name evidence="1" type="ORF">V8Z71_24715</name>
</gene>
<protein>
    <submittedName>
        <fullName evidence="1">Radical SAM protein</fullName>
    </submittedName>
</protein>
<evidence type="ECO:0000313" key="1">
    <source>
        <dbReference type="EMBL" id="MEL0611453.1"/>
    </source>
</evidence>
<comment type="caution">
    <text evidence="1">The sequence shown here is derived from an EMBL/GenBank/DDBJ whole genome shotgun (WGS) entry which is preliminary data.</text>
</comment>
<evidence type="ECO:0000313" key="2">
    <source>
        <dbReference type="Proteomes" id="UP001377160"/>
    </source>
</evidence>
<dbReference type="EMBL" id="JBANDX010000327">
    <property type="protein sequence ID" value="MEL0611453.1"/>
    <property type="molecule type" value="Genomic_DNA"/>
</dbReference>
<feature type="non-terminal residue" evidence="1">
    <location>
        <position position="70"/>
    </location>
</feature>
<accession>A0ABU9FYZ8</accession>
<proteinExistence type="predicted"/>
<name>A0ABU9FYZ8_9VIBR</name>
<sequence length="70" mass="8206">GIEVSGDFLFGFDEHDTSNFKQTQKFVEDIKLDKVIPHYMIQFPGSESFNNLELEGRLHTKDWSNYDGRH</sequence>
<reference evidence="1 2" key="1">
    <citation type="submission" date="2024-02" db="EMBL/GenBank/DDBJ databases">
        <title>Bacteria isolated from the canopy kelp, Nereocystis luetkeana.</title>
        <authorList>
            <person name="Pfister C.A."/>
            <person name="Younker I.T."/>
            <person name="Light S.H."/>
        </authorList>
    </citation>
    <scope>NUCLEOTIDE SEQUENCE [LARGE SCALE GENOMIC DNA]</scope>
    <source>
        <strain evidence="1 2">TI.1.15</strain>
    </source>
</reference>
<dbReference type="Proteomes" id="UP001377160">
    <property type="component" value="Unassembled WGS sequence"/>
</dbReference>
<feature type="non-terminal residue" evidence="1">
    <location>
        <position position="1"/>
    </location>
</feature>
<keyword evidence="2" id="KW-1185">Reference proteome</keyword>
<organism evidence="1 2">
    <name type="scientific">Vibrio echinoideorum</name>
    <dbReference type="NCBI Taxonomy" id="2100116"/>
    <lineage>
        <taxon>Bacteria</taxon>
        <taxon>Pseudomonadati</taxon>
        <taxon>Pseudomonadota</taxon>
        <taxon>Gammaproteobacteria</taxon>
        <taxon>Vibrionales</taxon>
        <taxon>Vibrionaceae</taxon>
        <taxon>Vibrio</taxon>
    </lineage>
</organism>